<dbReference type="EMBL" id="MDTQ01000001">
    <property type="protein sequence ID" value="ODC03052.1"/>
    <property type="molecule type" value="Genomic_DNA"/>
</dbReference>
<dbReference type="InterPro" id="IPR015422">
    <property type="entry name" value="PyrdxlP-dep_Trfase_small"/>
</dbReference>
<evidence type="ECO:0000256" key="2">
    <source>
        <dbReference type="ARBA" id="ARBA00007441"/>
    </source>
</evidence>
<dbReference type="InterPro" id="IPR051326">
    <property type="entry name" value="Kynurenine-oxoglutarate_AT"/>
</dbReference>
<dbReference type="AlphaFoldDB" id="A0A1E2V873"/>
<evidence type="ECO:0000256" key="4">
    <source>
        <dbReference type="ARBA" id="ARBA00022679"/>
    </source>
</evidence>
<proteinExistence type="inferred from homology"/>
<dbReference type="CDD" id="cd00609">
    <property type="entry name" value="AAT_like"/>
    <property type="match status" value="1"/>
</dbReference>
<dbReference type="InterPro" id="IPR015421">
    <property type="entry name" value="PyrdxlP-dep_Trfase_major"/>
</dbReference>
<dbReference type="OrthoDB" id="9763453at2"/>
<sequence length="391" mass="43354">MNTSISLPPSRLPRVGTTIFSTMSQLAADTGALNLSQGFPDFDGPQALKDRVSHYLNQGHNQYAPMPGVPALREAIAHKVQTLYGYHADPDHEVTVTSGATEGIFAAIAACVRPGDEVIVFDPAYDCYEPAITLNGGITHHLPLQPPHFTIDWQQLADLLHRQPRLVIVNNPHNPTGAVLTQQDLNQLADLLAETPTLLLGDEVYEHIVFDGRPHLSLLSHPALAARSIVVSSFGKTYHTTGWKVGYVVAPQALSAEVRKVHQYLTFSTSTPFQWALADFMNQHPEHHTQLPHFYQAKRDHFCDLLRNSHFNLTPTQGTYFQLLDYHAISDQLDTEMALRLTREIGVAAIPISVFYAEPPRDLHYLRLCFAKSEATLSQAAERLCHLSPAG</sequence>
<keyword evidence="5" id="KW-0663">Pyridoxal phosphate</keyword>
<dbReference type="InterPro" id="IPR015424">
    <property type="entry name" value="PyrdxlP-dep_Trfase"/>
</dbReference>
<dbReference type="Proteomes" id="UP000094291">
    <property type="component" value="Unassembled WGS sequence"/>
</dbReference>
<evidence type="ECO:0000256" key="1">
    <source>
        <dbReference type="ARBA" id="ARBA00001933"/>
    </source>
</evidence>
<comment type="caution">
    <text evidence="7">The sequence shown here is derived from an EMBL/GenBank/DDBJ whole genome shotgun (WGS) entry which is preliminary data.</text>
</comment>
<dbReference type="GO" id="GO:0005737">
    <property type="term" value="C:cytoplasm"/>
    <property type="evidence" value="ECO:0007669"/>
    <property type="project" value="TreeGrafter"/>
</dbReference>
<evidence type="ECO:0000256" key="5">
    <source>
        <dbReference type="ARBA" id="ARBA00022898"/>
    </source>
</evidence>
<name>A0A1E2V873_9GAMM</name>
<dbReference type="Pfam" id="PF00155">
    <property type="entry name" value="Aminotran_1_2"/>
    <property type="match status" value="1"/>
</dbReference>
<dbReference type="FunFam" id="3.40.640.10:FF:000033">
    <property type="entry name" value="Aspartate aminotransferase"/>
    <property type="match status" value="1"/>
</dbReference>
<dbReference type="PANTHER" id="PTHR43807:SF20">
    <property type="entry name" value="FI04487P"/>
    <property type="match status" value="1"/>
</dbReference>
<feature type="domain" description="Aminotransferase class I/classII large" evidence="6">
    <location>
        <begin position="33"/>
        <end position="384"/>
    </location>
</feature>
<gene>
    <name evidence="7" type="ORF">BFW38_05320</name>
</gene>
<organism evidence="7 8">
    <name type="scientific">Terasakiispira papahanaumokuakeensis</name>
    <dbReference type="NCBI Taxonomy" id="197479"/>
    <lineage>
        <taxon>Bacteria</taxon>
        <taxon>Pseudomonadati</taxon>
        <taxon>Pseudomonadota</taxon>
        <taxon>Gammaproteobacteria</taxon>
        <taxon>Oceanospirillales</taxon>
        <taxon>Terasakiispira</taxon>
    </lineage>
</organism>
<evidence type="ECO:0000313" key="7">
    <source>
        <dbReference type="EMBL" id="ODC03052.1"/>
    </source>
</evidence>
<evidence type="ECO:0000256" key="3">
    <source>
        <dbReference type="ARBA" id="ARBA00022576"/>
    </source>
</evidence>
<dbReference type="GO" id="GO:0030170">
    <property type="term" value="F:pyridoxal phosphate binding"/>
    <property type="evidence" value="ECO:0007669"/>
    <property type="project" value="InterPro"/>
</dbReference>
<reference evidence="7 8" key="1">
    <citation type="submission" date="2016-08" db="EMBL/GenBank/DDBJ databases">
        <authorList>
            <person name="Seilhamer J.J."/>
        </authorList>
    </citation>
    <scope>NUCLEOTIDE SEQUENCE [LARGE SCALE GENOMIC DNA]</scope>
    <source>
        <strain evidence="7 8">PH27A</strain>
    </source>
</reference>
<dbReference type="RefSeq" id="WP_068997447.1">
    <property type="nucleotide sequence ID" value="NZ_MDTQ01000001.1"/>
</dbReference>
<accession>A0A1E2V873</accession>
<dbReference type="InterPro" id="IPR004839">
    <property type="entry name" value="Aminotransferase_I/II_large"/>
</dbReference>
<keyword evidence="4 7" id="KW-0808">Transferase</keyword>
<keyword evidence="3 7" id="KW-0032">Aminotransferase</keyword>
<dbReference type="PANTHER" id="PTHR43807">
    <property type="entry name" value="FI04487P"/>
    <property type="match status" value="1"/>
</dbReference>
<comment type="similarity">
    <text evidence="2">Belongs to the class-I pyridoxal-phosphate-dependent aminotransferase family.</text>
</comment>
<dbReference type="GO" id="GO:0016212">
    <property type="term" value="F:kynurenine-oxoglutarate transaminase activity"/>
    <property type="evidence" value="ECO:0007669"/>
    <property type="project" value="TreeGrafter"/>
</dbReference>
<comment type="cofactor">
    <cofactor evidence="1">
        <name>pyridoxal 5'-phosphate</name>
        <dbReference type="ChEBI" id="CHEBI:597326"/>
    </cofactor>
</comment>
<protein>
    <submittedName>
        <fullName evidence="7">Aminotransferase</fullName>
    </submittedName>
</protein>
<dbReference type="SUPFAM" id="SSF53383">
    <property type="entry name" value="PLP-dependent transferases"/>
    <property type="match status" value="1"/>
</dbReference>
<keyword evidence="8" id="KW-1185">Reference proteome</keyword>
<evidence type="ECO:0000259" key="6">
    <source>
        <dbReference type="Pfam" id="PF00155"/>
    </source>
</evidence>
<evidence type="ECO:0000313" key="8">
    <source>
        <dbReference type="Proteomes" id="UP000094291"/>
    </source>
</evidence>
<dbReference type="NCBIfam" id="NF006569">
    <property type="entry name" value="PRK09082.1"/>
    <property type="match status" value="1"/>
</dbReference>
<dbReference type="Gene3D" id="3.90.1150.10">
    <property type="entry name" value="Aspartate Aminotransferase, domain 1"/>
    <property type="match status" value="1"/>
</dbReference>
<dbReference type="Gene3D" id="3.40.640.10">
    <property type="entry name" value="Type I PLP-dependent aspartate aminotransferase-like (Major domain)"/>
    <property type="match status" value="1"/>
</dbReference>
<dbReference type="STRING" id="197479.BFW38_05320"/>